<keyword evidence="1" id="KW-0732">Signal</keyword>
<dbReference type="PROSITE" id="PS50231">
    <property type="entry name" value="RICIN_B_LECTIN"/>
    <property type="match status" value="1"/>
</dbReference>
<dbReference type="SUPFAM" id="SSF50370">
    <property type="entry name" value="Ricin B-like lectins"/>
    <property type="match status" value="1"/>
</dbReference>
<name>A0A4R6EF84_9RHOO</name>
<evidence type="ECO:0000313" key="2">
    <source>
        <dbReference type="EMBL" id="TDN56910.1"/>
    </source>
</evidence>
<evidence type="ECO:0000313" key="3">
    <source>
        <dbReference type="Proteomes" id="UP000295129"/>
    </source>
</evidence>
<dbReference type="Gene3D" id="2.80.10.50">
    <property type="match status" value="1"/>
</dbReference>
<keyword evidence="3" id="KW-1185">Reference proteome</keyword>
<gene>
    <name evidence="2" type="ORF">C7389_101289</name>
</gene>
<dbReference type="Proteomes" id="UP000295129">
    <property type="component" value="Unassembled WGS sequence"/>
</dbReference>
<feature type="chain" id="PRO_5020676928" evidence="1">
    <location>
        <begin position="26"/>
        <end position="192"/>
    </location>
</feature>
<reference evidence="2 3" key="1">
    <citation type="submission" date="2019-03" db="EMBL/GenBank/DDBJ databases">
        <title>Genomic Encyclopedia of Type Strains, Phase IV (KMG-IV): sequencing the most valuable type-strain genomes for metagenomic binning, comparative biology and taxonomic classification.</title>
        <authorList>
            <person name="Goeker M."/>
        </authorList>
    </citation>
    <scope>NUCLEOTIDE SEQUENCE [LARGE SCALE GENOMIC DNA]</scope>
    <source>
        <strain evidence="2 3">DSM 12121</strain>
    </source>
</reference>
<dbReference type="EMBL" id="SNVV01000001">
    <property type="protein sequence ID" value="TDN56910.1"/>
    <property type="molecule type" value="Genomic_DNA"/>
</dbReference>
<comment type="caution">
    <text evidence="2">The sequence shown here is derived from an EMBL/GenBank/DDBJ whole genome shotgun (WGS) entry which is preliminary data.</text>
</comment>
<dbReference type="InterPro" id="IPR035992">
    <property type="entry name" value="Ricin_B-like_lectins"/>
</dbReference>
<dbReference type="RefSeq" id="WP_211168148.1">
    <property type="nucleotide sequence ID" value="NZ_SNVV01000001.1"/>
</dbReference>
<evidence type="ECO:0000256" key="1">
    <source>
        <dbReference type="SAM" id="SignalP"/>
    </source>
</evidence>
<organism evidence="2 3">
    <name type="scientific">Azoarcus indigens</name>
    <dbReference type="NCBI Taxonomy" id="29545"/>
    <lineage>
        <taxon>Bacteria</taxon>
        <taxon>Pseudomonadati</taxon>
        <taxon>Pseudomonadota</taxon>
        <taxon>Betaproteobacteria</taxon>
        <taxon>Rhodocyclales</taxon>
        <taxon>Zoogloeaceae</taxon>
        <taxon>Azoarcus</taxon>
    </lineage>
</organism>
<proteinExistence type="predicted"/>
<protein>
    <submittedName>
        <fullName evidence="2">Uncharacterized protein</fullName>
    </submittedName>
</protein>
<accession>A0A4R6EF84</accession>
<dbReference type="AlphaFoldDB" id="A0A4R6EF84"/>
<feature type="signal peptide" evidence="1">
    <location>
        <begin position="1"/>
        <end position="25"/>
    </location>
</feature>
<sequence>MRPFPALTLLPLLAVGALMTPAAHAETAPAQQPGHLRLVDPLDRPNDGYCLDVVGSGRYIRFDLPLTAHNCKPGLYADEAVVMEANGYIRFPAYHACATVAGLDGRALPGAALVPRECGERTPFMEADKLQRFTHRPDGRIELTGSGLCLTVGKESATTFEPTHRWRPLFVERCEATDAQRSRWVFSVPAGA</sequence>